<feature type="transmembrane region" description="Helical" evidence="11">
    <location>
        <begin position="74"/>
        <end position="91"/>
    </location>
</feature>
<evidence type="ECO:0000256" key="7">
    <source>
        <dbReference type="ARBA" id="ARBA00022989"/>
    </source>
</evidence>
<feature type="transmembrane region" description="Helical" evidence="11">
    <location>
        <begin position="245"/>
        <end position="274"/>
    </location>
</feature>
<evidence type="ECO:0000256" key="9">
    <source>
        <dbReference type="ARBA" id="ARBA00023136"/>
    </source>
</evidence>
<dbReference type="Proteomes" id="UP001596201">
    <property type="component" value="Unassembled WGS sequence"/>
</dbReference>
<keyword evidence="7 11" id="KW-1133">Transmembrane helix</keyword>
<keyword evidence="14" id="KW-1185">Reference proteome</keyword>
<accession>A0ABD5R8R4</accession>
<comment type="cofactor">
    <cofactor evidence="10">
        <name>Zn(2+)</name>
        <dbReference type="ChEBI" id="CHEBI:29105"/>
    </cofactor>
    <text evidence="10">Binds 1 zinc ion per subunit.</text>
</comment>
<evidence type="ECO:0000256" key="11">
    <source>
        <dbReference type="SAM" id="Phobius"/>
    </source>
</evidence>
<name>A0ABD5R8R4_9EURY</name>
<feature type="domain" description="Peptidase M48" evidence="12">
    <location>
        <begin position="115"/>
        <end position="373"/>
    </location>
</feature>
<dbReference type="GO" id="GO:0006508">
    <property type="term" value="P:proteolysis"/>
    <property type="evidence" value="ECO:0007669"/>
    <property type="project" value="UniProtKB-KW"/>
</dbReference>
<comment type="caution">
    <text evidence="13">The sequence shown here is derived from an EMBL/GenBank/DDBJ whole genome shotgun (WGS) entry which is preliminary data.</text>
</comment>
<dbReference type="GO" id="GO:0008237">
    <property type="term" value="F:metallopeptidase activity"/>
    <property type="evidence" value="ECO:0007669"/>
    <property type="project" value="UniProtKB-KW"/>
</dbReference>
<keyword evidence="9 11" id="KW-0472">Membrane</keyword>
<keyword evidence="3 11" id="KW-0812">Transmembrane</keyword>
<evidence type="ECO:0000256" key="10">
    <source>
        <dbReference type="RuleBase" id="RU003983"/>
    </source>
</evidence>
<dbReference type="GO" id="GO:0046872">
    <property type="term" value="F:metal ion binding"/>
    <property type="evidence" value="ECO:0007669"/>
    <property type="project" value="UniProtKB-KW"/>
</dbReference>
<proteinExistence type="inferred from homology"/>
<feature type="transmembrane region" description="Helical" evidence="11">
    <location>
        <begin position="29"/>
        <end position="54"/>
    </location>
</feature>
<evidence type="ECO:0000256" key="3">
    <source>
        <dbReference type="ARBA" id="ARBA00022692"/>
    </source>
</evidence>
<dbReference type="Gene3D" id="3.30.2010.10">
    <property type="entry name" value="Metalloproteases ('zincins'), catalytic domain"/>
    <property type="match status" value="1"/>
</dbReference>
<reference evidence="13 14" key="1">
    <citation type="journal article" date="2019" name="Int. J. Syst. Evol. Microbiol.">
        <title>The Global Catalogue of Microorganisms (GCM) 10K type strain sequencing project: providing services to taxonomists for standard genome sequencing and annotation.</title>
        <authorList>
            <consortium name="The Broad Institute Genomics Platform"/>
            <consortium name="The Broad Institute Genome Sequencing Center for Infectious Disease"/>
            <person name="Wu L."/>
            <person name="Ma J."/>
        </authorList>
    </citation>
    <scope>NUCLEOTIDE SEQUENCE [LARGE SCALE GENOMIC DNA]</scope>
    <source>
        <strain evidence="13 14">CGMCC 1.12237</strain>
    </source>
</reference>
<keyword evidence="6 10" id="KW-0862">Zinc</keyword>
<evidence type="ECO:0000256" key="2">
    <source>
        <dbReference type="ARBA" id="ARBA00022670"/>
    </source>
</evidence>
<dbReference type="Pfam" id="PF01435">
    <property type="entry name" value="Peptidase_M48"/>
    <property type="match status" value="1"/>
</dbReference>
<evidence type="ECO:0000256" key="5">
    <source>
        <dbReference type="ARBA" id="ARBA00022801"/>
    </source>
</evidence>
<keyword evidence="5 10" id="KW-0378">Hydrolase</keyword>
<organism evidence="13 14">
    <name type="scientific">Salinirubrum litoreum</name>
    <dbReference type="NCBI Taxonomy" id="1126234"/>
    <lineage>
        <taxon>Archaea</taxon>
        <taxon>Methanobacteriati</taxon>
        <taxon>Methanobacteriota</taxon>
        <taxon>Stenosarchaea group</taxon>
        <taxon>Halobacteria</taxon>
        <taxon>Halobacteriales</taxon>
        <taxon>Haloferacaceae</taxon>
        <taxon>Salinirubrum</taxon>
    </lineage>
</organism>
<dbReference type="InterPro" id="IPR001915">
    <property type="entry name" value="Peptidase_M48"/>
</dbReference>
<keyword evidence="1" id="KW-1003">Cell membrane</keyword>
<evidence type="ECO:0000313" key="13">
    <source>
        <dbReference type="EMBL" id="MFC5366427.1"/>
    </source>
</evidence>
<evidence type="ECO:0000256" key="6">
    <source>
        <dbReference type="ARBA" id="ARBA00022833"/>
    </source>
</evidence>
<comment type="similarity">
    <text evidence="10">Belongs to the peptidase M48 family.</text>
</comment>
<dbReference type="PANTHER" id="PTHR43221:SF2">
    <property type="entry name" value="PROTEASE HTPX HOMOLOG"/>
    <property type="match status" value="1"/>
</dbReference>
<dbReference type="InterPro" id="IPR050083">
    <property type="entry name" value="HtpX_protease"/>
</dbReference>
<keyword evidence="2 10" id="KW-0645">Protease</keyword>
<dbReference type="AlphaFoldDB" id="A0ABD5R8R4"/>
<feature type="transmembrane region" description="Helical" evidence="11">
    <location>
        <begin position="222"/>
        <end position="239"/>
    </location>
</feature>
<sequence>MSPDAPPTTADPSTRDRHADDATDLRRRVVVTLLAVLAIDTAFVLVVTALLSPWLRPIGDALVAALGVPGTPTAVRWLAVVVPCVALFAWAQLRYTRRELLAEVDADPITAESHPALHDRVARLAQQGGTTPPTVAVADSPVPNSLTVGGLRDATLVVSTGLLETLDDERLDAVLAHELAHVRNRDAAILTLATFLPAVAGGEASFLGVLFPASWSDGARKATVVVGLLALFVVGAVVFDGPVGAGYLVGVAGLVGFSLVFGGVALGVAAAPVVTLGRRLSRARELQADRAGALLTGNPSALADALATLDASVADTPADDLRTTASIRELCLLPHGFDDAVSSEGVGDSLAGGVPVSIRSHPPTEERIARLRDVARALESGG</sequence>
<gene>
    <name evidence="13" type="ORF">ACFPJ5_05705</name>
</gene>
<evidence type="ECO:0000259" key="12">
    <source>
        <dbReference type="Pfam" id="PF01435"/>
    </source>
</evidence>
<protein>
    <submittedName>
        <fullName evidence="13">M48 family metalloprotease</fullName>
        <ecNumber evidence="13">3.4.24.-</ecNumber>
    </submittedName>
</protein>
<dbReference type="RefSeq" id="WP_227228226.1">
    <property type="nucleotide sequence ID" value="NZ_JAJCVJ010000001.1"/>
</dbReference>
<evidence type="ECO:0000256" key="8">
    <source>
        <dbReference type="ARBA" id="ARBA00023049"/>
    </source>
</evidence>
<dbReference type="EC" id="3.4.24.-" evidence="13"/>
<keyword evidence="4" id="KW-0479">Metal-binding</keyword>
<evidence type="ECO:0000256" key="1">
    <source>
        <dbReference type="ARBA" id="ARBA00022475"/>
    </source>
</evidence>
<dbReference type="EMBL" id="JBHSKX010000001">
    <property type="protein sequence ID" value="MFC5366427.1"/>
    <property type="molecule type" value="Genomic_DNA"/>
</dbReference>
<keyword evidence="8 10" id="KW-0482">Metalloprotease</keyword>
<dbReference type="PANTHER" id="PTHR43221">
    <property type="entry name" value="PROTEASE HTPX"/>
    <property type="match status" value="1"/>
</dbReference>
<evidence type="ECO:0000313" key="14">
    <source>
        <dbReference type="Proteomes" id="UP001596201"/>
    </source>
</evidence>
<evidence type="ECO:0000256" key="4">
    <source>
        <dbReference type="ARBA" id="ARBA00022723"/>
    </source>
</evidence>